<dbReference type="InterPro" id="IPR029044">
    <property type="entry name" value="Nucleotide-diphossugar_trans"/>
</dbReference>
<dbReference type="PANTHER" id="PTHR43179">
    <property type="entry name" value="RHAMNOSYLTRANSFERASE WBBL"/>
    <property type="match status" value="1"/>
</dbReference>
<evidence type="ECO:0000256" key="3">
    <source>
        <dbReference type="ARBA" id="ARBA00022676"/>
    </source>
</evidence>
<dbReference type="PANTHER" id="PTHR43179:SF12">
    <property type="entry name" value="GALACTOFURANOSYLTRANSFERASE GLFT2"/>
    <property type="match status" value="1"/>
</dbReference>
<dbReference type="AlphaFoldDB" id="A0A3L8NWV1"/>
<dbReference type="InterPro" id="IPR001173">
    <property type="entry name" value="Glyco_trans_2-like"/>
</dbReference>
<gene>
    <name evidence="6" type="ORF">D9V37_15820</name>
</gene>
<evidence type="ECO:0000256" key="1">
    <source>
        <dbReference type="ARBA" id="ARBA00004776"/>
    </source>
</evidence>
<evidence type="ECO:0000259" key="5">
    <source>
        <dbReference type="Pfam" id="PF00535"/>
    </source>
</evidence>
<evidence type="ECO:0000256" key="2">
    <source>
        <dbReference type="ARBA" id="ARBA00006739"/>
    </source>
</evidence>
<accession>A0A3L8NWV1</accession>
<dbReference type="Proteomes" id="UP000281708">
    <property type="component" value="Unassembled WGS sequence"/>
</dbReference>
<protein>
    <submittedName>
        <fullName evidence="6">Glycosyltransferase family 2 protein</fullName>
    </submittedName>
</protein>
<comment type="similarity">
    <text evidence="2">Belongs to the glycosyltransferase 2 family.</text>
</comment>
<evidence type="ECO:0000313" key="6">
    <source>
        <dbReference type="EMBL" id="RLV47630.1"/>
    </source>
</evidence>
<dbReference type="SUPFAM" id="SSF53448">
    <property type="entry name" value="Nucleotide-diphospho-sugar transferases"/>
    <property type="match status" value="1"/>
</dbReference>
<comment type="caution">
    <text evidence="6">The sequence shown here is derived from an EMBL/GenBank/DDBJ whole genome shotgun (WGS) entry which is preliminary data.</text>
</comment>
<proteinExistence type="inferred from homology"/>
<name>A0A3L8NWV1_9ACTN</name>
<organism evidence="6 7">
    <name type="scientific">Nocardioides mangrovicus</name>
    <dbReference type="NCBI Taxonomy" id="2478913"/>
    <lineage>
        <taxon>Bacteria</taxon>
        <taxon>Bacillati</taxon>
        <taxon>Actinomycetota</taxon>
        <taxon>Actinomycetes</taxon>
        <taxon>Propionibacteriales</taxon>
        <taxon>Nocardioidaceae</taxon>
        <taxon>Nocardioides</taxon>
    </lineage>
</organism>
<keyword evidence="7" id="KW-1185">Reference proteome</keyword>
<evidence type="ECO:0000256" key="4">
    <source>
        <dbReference type="ARBA" id="ARBA00022679"/>
    </source>
</evidence>
<sequence>MSAQPSPTAGVSVVVPHYGDPAPTLRLLDALRDQRGVDLQLVVVDDASPQPFPEPFPEPVPGQPGDTGVEVVRRRVNGGFGSAVNSGAARARQPWLLVLNSDVEVGPTLVSDLLRAAASWQPAVVSPRVVDRDGVEAWTGRRFPSTTQQAVEWLTPLARYRDRGWWHRAVGHDVGARGRTQVVDWVVGAAMLLPTEAFAAAGGFDERFHMNAEEVDLQRRLREQGVRAVALAEPTLVHVGGGSSHSTRRRGWLVDSRLRYAEKWGGRRRLQAALTAATGANLAVNACRRLAGRDLHPLGVAREELALIWGAGR</sequence>
<keyword evidence="4 6" id="KW-0808">Transferase</keyword>
<feature type="domain" description="Glycosyltransferase 2-like" evidence="5">
    <location>
        <begin position="12"/>
        <end position="153"/>
    </location>
</feature>
<dbReference type="OrthoDB" id="9771846at2"/>
<dbReference type="Pfam" id="PF00535">
    <property type="entry name" value="Glycos_transf_2"/>
    <property type="match status" value="1"/>
</dbReference>
<evidence type="ECO:0000313" key="7">
    <source>
        <dbReference type="Proteomes" id="UP000281708"/>
    </source>
</evidence>
<dbReference type="EMBL" id="RDBE01000010">
    <property type="protein sequence ID" value="RLV47630.1"/>
    <property type="molecule type" value="Genomic_DNA"/>
</dbReference>
<dbReference type="Gene3D" id="3.90.550.10">
    <property type="entry name" value="Spore Coat Polysaccharide Biosynthesis Protein SpsA, Chain A"/>
    <property type="match status" value="1"/>
</dbReference>
<dbReference type="GO" id="GO:0016757">
    <property type="term" value="F:glycosyltransferase activity"/>
    <property type="evidence" value="ECO:0007669"/>
    <property type="project" value="UniProtKB-KW"/>
</dbReference>
<reference evidence="6 7" key="1">
    <citation type="submission" date="2018-10" db="EMBL/GenBank/DDBJ databases">
        <title>Marmoricola sp. 4Q3S-7 whole genome shotgun sequence.</title>
        <authorList>
            <person name="Li F."/>
        </authorList>
    </citation>
    <scope>NUCLEOTIDE SEQUENCE [LARGE SCALE GENOMIC DNA]</scope>
    <source>
        <strain evidence="6 7">4Q3S-7</strain>
    </source>
</reference>
<keyword evidence="3" id="KW-0328">Glycosyltransferase</keyword>
<comment type="pathway">
    <text evidence="1">Cell wall biogenesis; cell wall polysaccharide biosynthesis.</text>
</comment>